<evidence type="ECO:0000256" key="1">
    <source>
        <dbReference type="SAM" id="MobiDB-lite"/>
    </source>
</evidence>
<evidence type="ECO:0000313" key="4">
    <source>
        <dbReference type="WBParaSite" id="TREG1_125160.1"/>
    </source>
</evidence>
<keyword evidence="2" id="KW-0812">Transmembrane</keyword>
<proteinExistence type="predicted"/>
<keyword evidence="3" id="KW-1185">Reference proteome</keyword>
<reference evidence="3" key="1">
    <citation type="submission" date="2022-06" db="EMBL/GenBank/DDBJ databases">
        <authorList>
            <person name="Berger JAMES D."/>
            <person name="Berger JAMES D."/>
        </authorList>
    </citation>
    <scope>NUCLEOTIDE SEQUENCE [LARGE SCALE GENOMIC DNA]</scope>
</reference>
<keyword evidence="2" id="KW-1133">Transmembrane helix</keyword>
<feature type="compositionally biased region" description="Polar residues" evidence="1">
    <location>
        <begin position="280"/>
        <end position="289"/>
    </location>
</feature>
<feature type="transmembrane region" description="Helical" evidence="2">
    <location>
        <begin position="155"/>
        <end position="181"/>
    </location>
</feature>
<accession>A0AA85IWI3</accession>
<feature type="region of interest" description="Disordered" evidence="1">
    <location>
        <begin position="280"/>
        <end position="311"/>
    </location>
</feature>
<evidence type="ECO:0000256" key="2">
    <source>
        <dbReference type="SAM" id="Phobius"/>
    </source>
</evidence>
<organism evidence="3 4">
    <name type="scientific">Trichobilharzia regenti</name>
    <name type="common">Nasal bird schistosome</name>
    <dbReference type="NCBI Taxonomy" id="157069"/>
    <lineage>
        <taxon>Eukaryota</taxon>
        <taxon>Metazoa</taxon>
        <taxon>Spiralia</taxon>
        <taxon>Lophotrochozoa</taxon>
        <taxon>Platyhelminthes</taxon>
        <taxon>Trematoda</taxon>
        <taxon>Digenea</taxon>
        <taxon>Strigeidida</taxon>
        <taxon>Schistosomatoidea</taxon>
        <taxon>Schistosomatidae</taxon>
        <taxon>Trichobilharzia</taxon>
    </lineage>
</organism>
<evidence type="ECO:0000313" key="3">
    <source>
        <dbReference type="Proteomes" id="UP000050795"/>
    </source>
</evidence>
<reference evidence="4" key="2">
    <citation type="submission" date="2023-11" db="UniProtKB">
        <authorList>
            <consortium name="WormBaseParasite"/>
        </authorList>
    </citation>
    <scope>IDENTIFICATION</scope>
</reference>
<keyword evidence="2" id="KW-0472">Membrane</keyword>
<name>A0AA85IWI3_TRIRE</name>
<protein>
    <submittedName>
        <fullName evidence="4">Uncharacterized protein</fullName>
    </submittedName>
</protein>
<feature type="transmembrane region" description="Helical" evidence="2">
    <location>
        <begin position="104"/>
        <end position="123"/>
    </location>
</feature>
<dbReference type="WBParaSite" id="TREG1_125160.1">
    <property type="protein sequence ID" value="TREG1_125160.1"/>
    <property type="gene ID" value="TREG1_125160"/>
</dbReference>
<dbReference type="Proteomes" id="UP000050795">
    <property type="component" value="Unassembled WGS sequence"/>
</dbReference>
<sequence length="332" mass="37670">MKLTVPCMHIMWIENVDRSQVADKCQECVSDEIIEGVLSTTSQQQQQQQQQCDESYSQSVTLNNVCNKGKLSNCNANFKVTHYSNSHYQTHTNVNTDSVIDDGLTLFGAKLITITIIVLQVFLNVHSIWLHHYSNGKCEIDLEKHSPIFTYVYPYLLRVIHCSVPNFGCFIGVIVYAVYYFKNSERNKSQPDNILPKVKYDSIDLKGRSVSNDGDCEELITSHLEDNSLTKLTPTGTPSICKKSDHNRMFRVVRIKDCSILLSCSLSPRQSRVYEPQMTAATENSGNCDSSHKQQQKQQQKKQQKGSIENSVEFFGNMQKRYNQVSLTADSG</sequence>
<dbReference type="AlphaFoldDB" id="A0AA85IWI3"/>